<reference evidence="2" key="1">
    <citation type="submission" date="2019-05" db="EMBL/GenBank/DDBJ databases">
        <authorList>
            <person name="Piombo E."/>
        </authorList>
    </citation>
    <scope>NUCLEOTIDE SEQUENCE</scope>
    <source>
        <strain evidence="2">C2S</strain>
    </source>
</reference>
<accession>A0A5Q3EC93</accession>
<protein>
    <submittedName>
        <fullName evidence="2">Uncharacterized protein</fullName>
    </submittedName>
</protein>
<comment type="caution">
    <text evidence="2">The sequence shown here is derived from an EMBL/GenBank/DDBJ whole genome shotgun (WGS) entry which is preliminary data.</text>
</comment>
<feature type="region of interest" description="Disordered" evidence="1">
    <location>
        <begin position="20"/>
        <end position="58"/>
    </location>
</feature>
<evidence type="ECO:0000313" key="2">
    <source>
        <dbReference type="EMBL" id="VTT72986.1"/>
    </source>
</evidence>
<organism evidence="2 3">
    <name type="scientific">Fusarium fujikuroi</name>
    <name type="common">Bakanae and foot rot disease fungus</name>
    <name type="synonym">Gibberella fujikuroi</name>
    <dbReference type="NCBI Taxonomy" id="5127"/>
    <lineage>
        <taxon>Eukaryota</taxon>
        <taxon>Fungi</taxon>
        <taxon>Dikarya</taxon>
        <taxon>Ascomycota</taxon>
        <taxon>Pezizomycotina</taxon>
        <taxon>Sordariomycetes</taxon>
        <taxon>Hypocreomycetidae</taxon>
        <taxon>Hypocreales</taxon>
        <taxon>Nectriaceae</taxon>
        <taxon>Fusarium</taxon>
        <taxon>Fusarium fujikuroi species complex</taxon>
    </lineage>
</organism>
<dbReference type="EMBL" id="CABFJX010000367">
    <property type="protein sequence ID" value="VTT72986.1"/>
    <property type="molecule type" value="Genomic_DNA"/>
</dbReference>
<sequence>MSFSVSYKCERWCWNELQRSGVSTKERRSTANREPFMLSREQKEEVEPYASKTGDKEEGISIKGEKRVRNGDETGDGVFWRGYPLDGSNQIDTLTKVQTFKNMGGLDADDVVPHPPSGTDLPLSYKPIVRLWAASCGIVDNFLALHPLFDAIYAPTGGYGRHQVRQSLAGVMAKTQPHPSDSWSWIPDNAIPYMKILSIDGCYQFNKSTKLPPRTVNTRSNRPQRV</sequence>
<evidence type="ECO:0000313" key="3">
    <source>
        <dbReference type="Proteomes" id="UP000760494"/>
    </source>
</evidence>
<evidence type="ECO:0000256" key="1">
    <source>
        <dbReference type="SAM" id="MobiDB-lite"/>
    </source>
</evidence>
<gene>
    <name evidence="2" type="ORF">C2S_8824</name>
</gene>
<name>A0A5Q3EC93_FUSFU</name>
<proteinExistence type="predicted"/>
<dbReference type="Proteomes" id="UP000760494">
    <property type="component" value="Unassembled WGS sequence"/>
</dbReference>
<dbReference type="AlphaFoldDB" id="A0A5Q3EC93"/>